<dbReference type="EMBL" id="GGEC01092649">
    <property type="protein sequence ID" value="MBX73133.1"/>
    <property type="molecule type" value="Transcribed_RNA"/>
</dbReference>
<reference evidence="1" key="1">
    <citation type="submission" date="2018-02" db="EMBL/GenBank/DDBJ databases">
        <title>Rhizophora mucronata_Transcriptome.</title>
        <authorList>
            <person name="Meera S.P."/>
            <person name="Sreeshan A."/>
            <person name="Augustine A."/>
        </authorList>
    </citation>
    <scope>NUCLEOTIDE SEQUENCE</scope>
    <source>
        <tissue evidence="1">Leaf</tissue>
    </source>
</reference>
<evidence type="ECO:0000313" key="1">
    <source>
        <dbReference type="EMBL" id="MBX73133.1"/>
    </source>
</evidence>
<protein>
    <submittedName>
        <fullName evidence="1">Uncharacterized protein</fullName>
    </submittedName>
</protein>
<accession>A0A2P2R1K6</accession>
<organism evidence="1">
    <name type="scientific">Rhizophora mucronata</name>
    <name type="common">Asiatic mangrove</name>
    <dbReference type="NCBI Taxonomy" id="61149"/>
    <lineage>
        <taxon>Eukaryota</taxon>
        <taxon>Viridiplantae</taxon>
        <taxon>Streptophyta</taxon>
        <taxon>Embryophyta</taxon>
        <taxon>Tracheophyta</taxon>
        <taxon>Spermatophyta</taxon>
        <taxon>Magnoliopsida</taxon>
        <taxon>eudicotyledons</taxon>
        <taxon>Gunneridae</taxon>
        <taxon>Pentapetalae</taxon>
        <taxon>rosids</taxon>
        <taxon>fabids</taxon>
        <taxon>Malpighiales</taxon>
        <taxon>Rhizophoraceae</taxon>
        <taxon>Rhizophora</taxon>
    </lineage>
</organism>
<dbReference type="AlphaFoldDB" id="A0A2P2R1K6"/>
<sequence>MAKWIPDNSRPDTGRSLGFVAPTAKTIASFSS</sequence>
<proteinExistence type="predicted"/>
<name>A0A2P2R1K6_RHIMU</name>